<proteinExistence type="predicted"/>
<keyword evidence="4" id="KW-1185">Reference proteome</keyword>
<accession>A0ABQ8G8M1</accession>
<feature type="compositionally biased region" description="Pro residues" evidence="1">
    <location>
        <begin position="132"/>
        <end position="143"/>
    </location>
</feature>
<reference evidence="3 4" key="1">
    <citation type="journal article" date="2021" name="Nat. Commun.">
        <title>Genetic determinants of endophytism in the Arabidopsis root mycobiome.</title>
        <authorList>
            <person name="Mesny F."/>
            <person name="Miyauchi S."/>
            <person name="Thiergart T."/>
            <person name="Pickel B."/>
            <person name="Atanasova L."/>
            <person name="Karlsson M."/>
            <person name="Huettel B."/>
            <person name="Barry K.W."/>
            <person name="Haridas S."/>
            <person name="Chen C."/>
            <person name="Bauer D."/>
            <person name="Andreopoulos W."/>
            <person name="Pangilinan J."/>
            <person name="LaButti K."/>
            <person name="Riley R."/>
            <person name="Lipzen A."/>
            <person name="Clum A."/>
            <person name="Drula E."/>
            <person name="Henrissat B."/>
            <person name="Kohler A."/>
            <person name="Grigoriev I.V."/>
            <person name="Martin F.M."/>
            <person name="Hacquard S."/>
        </authorList>
    </citation>
    <scope>NUCLEOTIDE SEQUENCE [LARGE SCALE GENOMIC DNA]</scope>
    <source>
        <strain evidence="3 4">MPI-SDFR-AT-0080</strain>
    </source>
</reference>
<feature type="signal peptide" evidence="2">
    <location>
        <begin position="1"/>
        <end position="21"/>
    </location>
</feature>
<evidence type="ECO:0000256" key="2">
    <source>
        <dbReference type="SAM" id="SignalP"/>
    </source>
</evidence>
<feature type="region of interest" description="Disordered" evidence="1">
    <location>
        <begin position="120"/>
        <end position="156"/>
    </location>
</feature>
<gene>
    <name evidence="3" type="ORF">B0J12DRAFT_111592</name>
</gene>
<name>A0ABQ8G8M1_9PEZI</name>
<protein>
    <submittedName>
        <fullName evidence="3">Uncharacterized protein</fullName>
    </submittedName>
</protein>
<organism evidence="3 4">
    <name type="scientific">Macrophomina phaseolina</name>
    <dbReference type="NCBI Taxonomy" id="35725"/>
    <lineage>
        <taxon>Eukaryota</taxon>
        <taxon>Fungi</taxon>
        <taxon>Dikarya</taxon>
        <taxon>Ascomycota</taxon>
        <taxon>Pezizomycotina</taxon>
        <taxon>Dothideomycetes</taxon>
        <taxon>Dothideomycetes incertae sedis</taxon>
        <taxon>Botryosphaeriales</taxon>
        <taxon>Botryosphaeriaceae</taxon>
        <taxon>Macrophomina</taxon>
    </lineage>
</organism>
<evidence type="ECO:0000256" key="1">
    <source>
        <dbReference type="SAM" id="MobiDB-lite"/>
    </source>
</evidence>
<evidence type="ECO:0000313" key="4">
    <source>
        <dbReference type="Proteomes" id="UP000774617"/>
    </source>
</evidence>
<dbReference type="Proteomes" id="UP000774617">
    <property type="component" value="Unassembled WGS sequence"/>
</dbReference>
<feature type="chain" id="PRO_5045120586" evidence="2">
    <location>
        <begin position="22"/>
        <end position="156"/>
    </location>
</feature>
<comment type="caution">
    <text evidence="3">The sequence shown here is derived from an EMBL/GenBank/DDBJ whole genome shotgun (WGS) entry which is preliminary data.</text>
</comment>
<evidence type="ECO:0000313" key="3">
    <source>
        <dbReference type="EMBL" id="KAH7048335.1"/>
    </source>
</evidence>
<sequence>MSSLSSFVALLVLALSANSIASPIDNMLPPRLTPAPTTTTAAADFVTLNISTPTTPGRNCTTTLFEGGKFGPLQQPTCTFYQSYTTVTEYVDCGGCVLEKLGLGPGPVVRCGTNVQSPLGTETVTTCSPTNTPAPTPASPTPTPECGLDDEKEMEG</sequence>
<dbReference type="EMBL" id="JAGTJR010000015">
    <property type="protein sequence ID" value="KAH7048335.1"/>
    <property type="molecule type" value="Genomic_DNA"/>
</dbReference>
<feature type="compositionally biased region" description="Acidic residues" evidence="1">
    <location>
        <begin position="147"/>
        <end position="156"/>
    </location>
</feature>
<keyword evidence="2" id="KW-0732">Signal</keyword>